<comment type="caution">
    <text evidence="3">The sequence shown here is derived from an EMBL/GenBank/DDBJ whole genome shotgun (WGS) entry which is preliminary data.</text>
</comment>
<proteinExistence type="predicted"/>
<feature type="signal peptide" evidence="2">
    <location>
        <begin position="1"/>
        <end position="26"/>
    </location>
</feature>
<dbReference type="EMBL" id="JAUCMV010000004">
    <property type="protein sequence ID" value="KAK0402193.1"/>
    <property type="molecule type" value="Genomic_DNA"/>
</dbReference>
<evidence type="ECO:0000256" key="2">
    <source>
        <dbReference type="SAM" id="SignalP"/>
    </source>
</evidence>
<feature type="chain" id="PRO_5041431289" evidence="2">
    <location>
        <begin position="27"/>
        <end position="193"/>
    </location>
</feature>
<feature type="compositionally biased region" description="Gly residues" evidence="1">
    <location>
        <begin position="56"/>
        <end position="67"/>
    </location>
</feature>
<dbReference type="AlphaFoldDB" id="A0AA39HCC1"/>
<dbReference type="Proteomes" id="UP001175271">
    <property type="component" value="Unassembled WGS sequence"/>
</dbReference>
<keyword evidence="4" id="KW-1185">Reference proteome</keyword>
<reference evidence="3" key="1">
    <citation type="submission" date="2023-06" db="EMBL/GenBank/DDBJ databases">
        <title>Genomic analysis of the entomopathogenic nematode Steinernema hermaphroditum.</title>
        <authorList>
            <person name="Schwarz E.M."/>
            <person name="Heppert J.K."/>
            <person name="Baniya A."/>
            <person name="Schwartz H.T."/>
            <person name="Tan C.-H."/>
            <person name="Antoshechkin I."/>
            <person name="Sternberg P.W."/>
            <person name="Goodrich-Blair H."/>
            <person name="Dillman A.R."/>
        </authorList>
    </citation>
    <scope>NUCLEOTIDE SEQUENCE</scope>
    <source>
        <strain evidence="3">PS9179</strain>
        <tissue evidence="3">Whole animal</tissue>
    </source>
</reference>
<name>A0AA39HCC1_9BILA</name>
<evidence type="ECO:0000313" key="3">
    <source>
        <dbReference type="EMBL" id="KAK0402193.1"/>
    </source>
</evidence>
<keyword evidence="2" id="KW-0732">Signal</keyword>
<evidence type="ECO:0000256" key="1">
    <source>
        <dbReference type="SAM" id="MobiDB-lite"/>
    </source>
</evidence>
<evidence type="ECO:0000313" key="4">
    <source>
        <dbReference type="Proteomes" id="UP001175271"/>
    </source>
</evidence>
<protein>
    <submittedName>
        <fullName evidence="3">Uncharacterized protein</fullName>
    </submittedName>
</protein>
<sequence length="193" mass="21632">MPSICSVLVLFLYFLLIFHNCIECAGQQPDDRDENFRLSEEESASTNHVRSKRRGGGGGHGGGGHGGGRGGHGFGGHGLGAHGVGFGGHHYGGLRGYGYGRYHGLHGPHHHYRPFGRFFRHFPFFGGGFGIGWGYDYDDCIYGYESDYCDRYYRGDYRRDDVYEKNHGLSLGTYYELMKKRTNLLSTQNSEDK</sequence>
<accession>A0AA39HCC1</accession>
<organism evidence="3 4">
    <name type="scientific">Steinernema hermaphroditum</name>
    <dbReference type="NCBI Taxonomy" id="289476"/>
    <lineage>
        <taxon>Eukaryota</taxon>
        <taxon>Metazoa</taxon>
        <taxon>Ecdysozoa</taxon>
        <taxon>Nematoda</taxon>
        <taxon>Chromadorea</taxon>
        <taxon>Rhabditida</taxon>
        <taxon>Tylenchina</taxon>
        <taxon>Panagrolaimomorpha</taxon>
        <taxon>Strongyloidoidea</taxon>
        <taxon>Steinernematidae</taxon>
        <taxon>Steinernema</taxon>
    </lineage>
</organism>
<gene>
    <name evidence="3" type="ORF">QR680_016194</name>
</gene>
<feature type="region of interest" description="Disordered" evidence="1">
    <location>
        <begin position="32"/>
        <end position="67"/>
    </location>
</feature>